<protein>
    <submittedName>
        <fullName evidence="2">Uncharacterized protein</fullName>
    </submittedName>
</protein>
<name>A0A540MQS7_MALBA</name>
<keyword evidence="3" id="KW-1185">Reference proteome</keyword>
<proteinExistence type="predicted"/>
<dbReference type="AlphaFoldDB" id="A0A540MQS7"/>
<organism evidence="2 3">
    <name type="scientific">Malus baccata</name>
    <name type="common">Siberian crab apple</name>
    <name type="synonym">Pyrus baccata</name>
    <dbReference type="NCBI Taxonomy" id="106549"/>
    <lineage>
        <taxon>Eukaryota</taxon>
        <taxon>Viridiplantae</taxon>
        <taxon>Streptophyta</taxon>
        <taxon>Embryophyta</taxon>
        <taxon>Tracheophyta</taxon>
        <taxon>Spermatophyta</taxon>
        <taxon>Magnoliopsida</taxon>
        <taxon>eudicotyledons</taxon>
        <taxon>Gunneridae</taxon>
        <taxon>Pentapetalae</taxon>
        <taxon>rosids</taxon>
        <taxon>fabids</taxon>
        <taxon>Rosales</taxon>
        <taxon>Rosaceae</taxon>
        <taxon>Amygdaloideae</taxon>
        <taxon>Maleae</taxon>
        <taxon>Malus</taxon>
    </lineage>
</organism>
<evidence type="ECO:0000313" key="2">
    <source>
        <dbReference type="EMBL" id="TQE01145.1"/>
    </source>
</evidence>
<dbReference type="EMBL" id="VIEB01000201">
    <property type="protein sequence ID" value="TQE01145.1"/>
    <property type="molecule type" value="Genomic_DNA"/>
</dbReference>
<reference evidence="2 3" key="1">
    <citation type="journal article" date="2019" name="G3 (Bethesda)">
        <title>Sequencing of a Wild Apple (Malus baccata) Genome Unravels the Differences Between Cultivated and Wild Apple Species Regarding Disease Resistance and Cold Tolerance.</title>
        <authorList>
            <person name="Chen X."/>
        </authorList>
    </citation>
    <scope>NUCLEOTIDE SEQUENCE [LARGE SCALE GENOMIC DNA]</scope>
    <source>
        <strain evidence="3">cv. Shandingzi</strain>
        <tissue evidence="2">Leaves</tissue>
    </source>
</reference>
<sequence length="71" mass="7760">MSEAAKDPAIKLFGKTIPVLSFDNDSVGVARAPELSRKRLSIRTAPPPPSTLRPKSIPTETGKRKRSMTTR</sequence>
<accession>A0A540MQS7</accession>
<gene>
    <name evidence="2" type="ORF">C1H46_013235</name>
</gene>
<evidence type="ECO:0000313" key="3">
    <source>
        <dbReference type="Proteomes" id="UP000315295"/>
    </source>
</evidence>
<dbReference type="Proteomes" id="UP000315295">
    <property type="component" value="Unassembled WGS sequence"/>
</dbReference>
<comment type="caution">
    <text evidence="2">The sequence shown here is derived from an EMBL/GenBank/DDBJ whole genome shotgun (WGS) entry which is preliminary data.</text>
</comment>
<feature type="region of interest" description="Disordered" evidence="1">
    <location>
        <begin position="31"/>
        <end position="71"/>
    </location>
</feature>
<evidence type="ECO:0000256" key="1">
    <source>
        <dbReference type="SAM" id="MobiDB-lite"/>
    </source>
</evidence>